<gene>
    <name evidence="1" type="ORF">BOVATA_010350</name>
</gene>
<evidence type="ECO:0000313" key="2">
    <source>
        <dbReference type="Proteomes" id="UP000236319"/>
    </source>
</evidence>
<dbReference type="VEuPathDB" id="PiroplasmaDB:BOVATA_010350"/>
<dbReference type="AlphaFoldDB" id="A0A2H6K960"/>
<name>A0A2H6K960_9APIC</name>
<dbReference type="EMBL" id="BDSA01000001">
    <property type="protein sequence ID" value="GBE59542.1"/>
    <property type="molecule type" value="Genomic_DNA"/>
</dbReference>
<protein>
    <submittedName>
        <fullName evidence="1">Sugar kinase, putative</fullName>
    </submittedName>
</protein>
<keyword evidence="1" id="KW-0808">Transferase</keyword>
<organism evidence="1 2">
    <name type="scientific">Babesia ovata</name>
    <dbReference type="NCBI Taxonomy" id="189622"/>
    <lineage>
        <taxon>Eukaryota</taxon>
        <taxon>Sar</taxon>
        <taxon>Alveolata</taxon>
        <taxon>Apicomplexa</taxon>
        <taxon>Aconoidasida</taxon>
        <taxon>Piroplasmida</taxon>
        <taxon>Babesiidae</taxon>
        <taxon>Babesia</taxon>
    </lineage>
</organism>
<keyword evidence="2" id="KW-1185">Reference proteome</keyword>
<comment type="caution">
    <text evidence="1">The sequence shown here is derived from an EMBL/GenBank/DDBJ whole genome shotgun (WGS) entry which is preliminary data.</text>
</comment>
<reference evidence="1 2" key="1">
    <citation type="journal article" date="2017" name="BMC Genomics">
        <title>Whole-genome assembly of Babesia ovata and comparative genomics between closely related pathogens.</title>
        <authorList>
            <person name="Yamagishi J."/>
            <person name="Asada M."/>
            <person name="Hakimi H."/>
            <person name="Tanaka T.Q."/>
            <person name="Sugimoto C."/>
            <person name="Kawazu S."/>
        </authorList>
    </citation>
    <scope>NUCLEOTIDE SEQUENCE [LARGE SCALE GENOMIC DNA]</scope>
    <source>
        <strain evidence="1 2">Miyake</strain>
    </source>
</reference>
<dbReference type="GO" id="GO:0016301">
    <property type="term" value="F:kinase activity"/>
    <property type="evidence" value="ECO:0007669"/>
    <property type="project" value="UniProtKB-KW"/>
</dbReference>
<evidence type="ECO:0000313" key="1">
    <source>
        <dbReference type="EMBL" id="GBE59542.1"/>
    </source>
</evidence>
<proteinExistence type="predicted"/>
<keyword evidence="1" id="KW-0418">Kinase</keyword>
<accession>A0A2H6K960</accession>
<dbReference type="GeneID" id="39873312"/>
<dbReference type="Proteomes" id="UP000236319">
    <property type="component" value="Unassembled WGS sequence"/>
</dbReference>
<dbReference type="RefSeq" id="XP_028865785.1">
    <property type="nucleotide sequence ID" value="XM_029009952.1"/>
</dbReference>
<sequence>MSRWGGKLTGTPLAVPLKPDVSSGVVEGSGVGAFAGFVSGTFAVNTVLTGSATSPAILCHVEDAAVQSFALRAAFPKHKGCVCFHSFEKLVRCHIHDLLVSHGVEGGQLVSLGLRVLATAEDRNQNDCEN</sequence>